<dbReference type="Gene3D" id="2.60.120.200">
    <property type="match status" value="2"/>
</dbReference>
<accession>A0A4C1W068</accession>
<feature type="domain" description="Galectin" evidence="4">
    <location>
        <begin position="239"/>
        <end position="337"/>
    </location>
</feature>
<evidence type="ECO:0000256" key="2">
    <source>
        <dbReference type="RuleBase" id="RU102079"/>
    </source>
</evidence>
<feature type="domain" description="Galectin" evidence="4">
    <location>
        <begin position="26"/>
        <end position="203"/>
    </location>
</feature>
<comment type="caution">
    <text evidence="5">The sequence shown here is derived from an EMBL/GenBank/DDBJ whole genome shotgun (WGS) entry which is preliminary data.</text>
</comment>
<dbReference type="AlphaFoldDB" id="A0A4C1W068"/>
<dbReference type="OrthoDB" id="5795596at2759"/>
<dbReference type="PANTHER" id="PTHR11346:SF176">
    <property type="entry name" value="32 KDA BETA-GALACTOSIDE-BINDING LECTIN LEC-3"/>
    <property type="match status" value="1"/>
</dbReference>
<evidence type="ECO:0000256" key="1">
    <source>
        <dbReference type="ARBA" id="ARBA00022734"/>
    </source>
</evidence>
<gene>
    <name evidence="5" type="primary">Lgals5</name>
    <name evidence="5" type="ORF">EVAR_44206_1</name>
</gene>
<dbReference type="Pfam" id="PF00337">
    <property type="entry name" value="Gal-bind_lectin"/>
    <property type="match status" value="2"/>
</dbReference>
<dbReference type="GO" id="GO:0016936">
    <property type="term" value="F:galactoside binding"/>
    <property type="evidence" value="ECO:0007669"/>
    <property type="project" value="TreeGrafter"/>
</dbReference>
<dbReference type="SMART" id="SM00908">
    <property type="entry name" value="Gal-bind_lectin"/>
    <property type="match status" value="1"/>
</dbReference>
<dbReference type="InterPro" id="IPR013320">
    <property type="entry name" value="ConA-like_dom_sf"/>
</dbReference>
<dbReference type="InterPro" id="IPR044156">
    <property type="entry name" value="Galectin-like"/>
</dbReference>
<evidence type="ECO:0000256" key="3">
    <source>
        <dbReference type="SAM" id="MobiDB-lite"/>
    </source>
</evidence>
<dbReference type="EMBL" id="BGZK01000456">
    <property type="protein sequence ID" value="GBP44678.1"/>
    <property type="molecule type" value="Genomic_DNA"/>
</dbReference>
<keyword evidence="1 2" id="KW-0430">Lectin</keyword>
<feature type="region of interest" description="Disordered" evidence="3">
    <location>
        <begin position="211"/>
        <end position="237"/>
    </location>
</feature>
<dbReference type="PROSITE" id="PS51304">
    <property type="entry name" value="GALECTIN"/>
    <property type="match status" value="2"/>
</dbReference>
<dbReference type="SMART" id="SM00276">
    <property type="entry name" value="GLECT"/>
    <property type="match status" value="1"/>
</dbReference>
<dbReference type="GO" id="GO:0030246">
    <property type="term" value="F:carbohydrate binding"/>
    <property type="evidence" value="ECO:0007669"/>
    <property type="project" value="UniProtKB-UniRule"/>
</dbReference>
<evidence type="ECO:0000313" key="5">
    <source>
        <dbReference type="EMBL" id="GBP44678.1"/>
    </source>
</evidence>
<dbReference type="SUPFAM" id="SSF49899">
    <property type="entry name" value="Concanavalin A-like lectins/glucanases"/>
    <property type="match status" value="2"/>
</dbReference>
<keyword evidence="6" id="KW-1185">Reference proteome</keyword>
<dbReference type="STRING" id="151549.A0A4C1W068"/>
<proteinExistence type="predicted"/>
<evidence type="ECO:0000313" key="6">
    <source>
        <dbReference type="Proteomes" id="UP000299102"/>
    </source>
</evidence>
<evidence type="ECO:0000259" key="4">
    <source>
        <dbReference type="PROSITE" id="PS51304"/>
    </source>
</evidence>
<dbReference type="PANTHER" id="PTHR11346">
    <property type="entry name" value="GALECTIN"/>
    <property type="match status" value="1"/>
</dbReference>
<feature type="compositionally biased region" description="Basic and acidic residues" evidence="3">
    <location>
        <begin position="219"/>
        <end position="233"/>
    </location>
</feature>
<dbReference type="InterPro" id="IPR001079">
    <property type="entry name" value="Galectin_CRD"/>
</dbReference>
<reference evidence="5 6" key="1">
    <citation type="journal article" date="2019" name="Commun. Biol.">
        <title>The bagworm genome reveals a unique fibroin gene that provides high tensile strength.</title>
        <authorList>
            <person name="Kono N."/>
            <person name="Nakamura H."/>
            <person name="Ohtoshi R."/>
            <person name="Tomita M."/>
            <person name="Numata K."/>
            <person name="Arakawa K."/>
        </authorList>
    </citation>
    <scope>NUCLEOTIDE SEQUENCE [LARGE SCALE GENOMIC DNA]</scope>
</reference>
<dbReference type="Proteomes" id="UP000299102">
    <property type="component" value="Unassembled WGS sequence"/>
</dbReference>
<organism evidence="5 6">
    <name type="scientific">Eumeta variegata</name>
    <name type="common">Bagworm moth</name>
    <name type="synonym">Eumeta japonica</name>
    <dbReference type="NCBI Taxonomy" id="151549"/>
    <lineage>
        <taxon>Eukaryota</taxon>
        <taxon>Metazoa</taxon>
        <taxon>Ecdysozoa</taxon>
        <taxon>Arthropoda</taxon>
        <taxon>Hexapoda</taxon>
        <taxon>Insecta</taxon>
        <taxon>Pterygota</taxon>
        <taxon>Neoptera</taxon>
        <taxon>Endopterygota</taxon>
        <taxon>Lepidoptera</taxon>
        <taxon>Glossata</taxon>
        <taxon>Ditrysia</taxon>
        <taxon>Tineoidea</taxon>
        <taxon>Psychidae</taxon>
        <taxon>Oiketicinae</taxon>
        <taxon>Eumeta</taxon>
    </lineage>
</organism>
<protein>
    <recommendedName>
        <fullName evidence="2">Galectin</fullName>
    </recommendedName>
</protein>
<dbReference type="CDD" id="cd00070">
    <property type="entry name" value="GLECT"/>
    <property type="match status" value="1"/>
</dbReference>
<name>A0A4C1W068_EUMVA</name>
<sequence>MQEYTYKNGVQTCEDTVTSAPSVPVFRQDLEAPLAVGSHVVFSGTPADDVQREVNGQLHVNFSNWQARFLLTCRGGHAPSVRRSPRLYPCRVTFNIGAGDDVAVHVDARLPQRCVVRNTRRRGAWGPQETAAFRPFPFASGRPFVVEALVGENDTLWAVDGLHYCEYAHRNPSPLAAAPGSGAAAAPLWLELIGARDVSIDVRRGEEYPKLAPPWPEVPSRRDLEAPASRDEPSWPPNARALLPQGVPPEHQLVVKGRLRALLHSFRVELTTGCQEWPRPDVALHFELRAYFESYRPRQLVVLNSRSDGAWGEERRQRSAAMIPSTNVNYILIVTIA</sequence>